<keyword evidence="1" id="KW-1133">Transmembrane helix</keyword>
<evidence type="ECO:0000313" key="3">
    <source>
        <dbReference type="Proteomes" id="UP000010296"/>
    </source>
</evidence>
<dbReference type="HOGENOM" id="CLU_137275_0_0_9"/>
<dbReference type="OrthoDB" id="2186796at2"/>
<dbReference type="AlphaFoldDB" id="E6LD43"/>
<feature type="transmembrane region" description="Helical" evidence="1">
    <location>
        <begin position="34"/>
        <end position="51"/>
    </location>
</feature>
<organism evidence="2 3">
    <name type="scientific">Enterococcus italicus (strain DSM 15952 / CCUG 50447 / LMG 22039 / TP 1.5)</name>
    <dbReference type="NCBI Taxonomy" id="888064"/>
    <lineage>
        <taxon>Bacteria</taxon>
        <taxon>Bacillati</taxon>
        <taxon>Bacillota</taxon>
        <taxon>Bacilli</taxon>
        <taxon>Lactobacillales</taxon>
        <taxon>Enterococcaceae</taxon>
        <taxon>Enterococcus</taxon>
    </lineage>
</organism>
<dbReference type="RefSeq" id="WP_007207299.1">
    <property type="nucleotide sequence ID" value="NZ_GL622241.1"/>
</dbReference>
<dbReference type="Proteomes" id="UP000010296">
    <property type="component" value="Unassembled WGS sequence"/>
</dbReference>
<comment type="caution">
    <text evidence="2">The sequence shown here is derived from an EMBL/GenBank/DDBJ whole genome shotgun (WGS) entry which is preliminary data.</text>
</comment>
<protein>
    <recommendedName>
        <fullName evidence="4">DUF5673 domain-containing protein</fullName>
    </recommendedName>
</protein>
<keyword evidence="1" id="KW-0812">Transmembrane</keyword>
<dbReference type="STRING" id="888064.HMPREF9088_0278"/>
<sequence>MTEALIICGFLFVLMVIQIKEQMQIKIKAKTSIFRRLLSFGLAILLLYIFWQPNLANQLKLVAFSMMILISGFGNEGLATDHLVKLGIISGAYTDYEFIQIEKIPNQSSFVTFHKTKNSHFSMFYDEKNQELIHYFKKLGLEEKLIIGEMPDTIYQISIKQKKA</sequence>
<accession>E6LD43</accession>
<keyword evidence="3" id="KW-1185">Reference proteome</keyword>
<gene>
    <name evidence="2" type="ORF">HMPREF9088_0278</name>
</gene>
<evidence type="ECO:0000256" key="1">
    <source>
        <dbReference type="SAM" id="Phobius"/>
    </source>
</evidence>
<dbReference type="EMBL" id="AEPV01000008">
    <property type="protein sequence ID" value="EFU74872.1"/>
    <property type="molecule type" value="Genomic_DNA"/>
</dbReference>
<evidence type="ECO:0000313" key="2">
    <source>
        <dbReference type="EMBL" id="EFU74872.1"/>
    </source>
</evidence>
<dbReference type="eggNOG" id="ENOG5034C2G">
    <property type="taxonomic scope" value="Bacteria"/>
</dbReference>
<evidence type="ECO:0008006" key="4">
    <source>
        <dbReference type="Google" id="ProtNLM"/>
    </source>
</evidence>
<dbReference type="PATRIC" id="fig|888064.11.peg.901"/>
<reference evidence="2 3" key="1">
    <citation type="submission" date="2010-12" db="EMBL/GenBank/DDBJ databases">
        <authorList>
            <person name="Muzny D."/>
            <person name="Qin X."/>
            <person name="Deng J."/>
            <person name="Jiang H."/>
            <person name="Liu Y."/>
            <person name="Qu J."/>
            <person name="Song X.-Z."/>
            <person name="Zhang L."/>
            <person name="Thornton R."/>
            <person name="Coyle M."/>
            <person name="Francisco L."/>
            <person name="Jackson L."/>
            <person name="Javaid M."/>
            <person name="Korchina V."/>
            <person name="Kovar C."/>
            <person name="Mata R."/>
            <person name="Mathew T."/>
            <person name="Ngo R."/>
            <person name="Nguyen L."/>
            <person name="Nguyen N."/>
            <person name="Okwuonu G."/>
            <person name="Ongeri F."/>
            <person name="Pham C."/>
            <person name="Simmons D."/>
            <person name="Wilczek-Boney K."/>
            <person name="Hale W."/>
            <person name="Jakkamsetti A."/>
            <person name="Pham P."/>
            <person name="Ruth R."/>
            <person name="San Lucas F."/>
            <person name="Warren J."/>
            <person name="Zhang J."/>
            <person name="Zhao Z."/>
            <person name="Zhou C."/>
            <person name="Zhu D."/>
            <person name="Lee S."/>
            <person name="Bess C."/>
            <person name="Blankenburg K."/>
            <person name="Forbes L."/>
            <person name="Fu Q."/>
            <person name="Gubbala S."/>
            <person name="Hirani K."/>
            <person name="Jayaseelan J.C."/>
            <person name="Lara F."/>
            <person name="Munidasa M."/>
            <person name="Palculict T."/>
            <person name="Patil S."/>
            <person name="Pu L.-L."/>
            <person name="Saada N."/>
            <person name="Tang L."/>
            <person name="Weissenberger G."/>
            <person name="Zhu Y."/>
            <person name="Hemphill L."/>
            <person name="Shang Y."/>
            <person name="Youmans B."/>
            <person name="Ayvaz T."/>
            <person name="Ross M."/>
            <person name="Santibanez J."/>
            <person name="Aqrawi P."/>
            <person name="Gross S."/>
            <person name="Joshi V."/>
            <person name="Fowler G."/>
            <person name="Nazareth L."/>
            <person name="Reid J."/>
            <person name="Worley K."/>
            <person name="Petrosino J."/>
            <person name="Highlander S."/>
            <person name="Gibbs R."/>
        </authorList>
    </citation>
    <scope>NUCLEOTIDE SEQUENCE [LARGE SCALE GENOMIC DNA]</scope>
    <source>
        <strain evidence="3">DSM 15952 / CCUG 50447 / LMG 22039 / TP 1.5</strain>
    </source>
</reference>
<keyword evidence="1" id="KW-0472">Membrane</keyword>
<proteinExistence type="predicted"/>
<name>E6LD43_ENTI1</name>